<dbReference type="AlphaFoldDB" id="A0A9D3VGW2"/>
<proteinExistence type="predicted"/>
<evidence type="ECO:0000313" key="1">
    <source>
        <dbReference type="EMBL" id="KAH1082017.1"/>
    </source>
</evidence>
<comment type="caution">
    <text evidence="1">The sequence shown here is derived from an EMBL/GenBank/DDBJ whole genome shotgun (WGS) entry which is preliminary data.</text>
</comment>
<keyword evidence="2" id="KW-1185">Reference proteome</keyword>
<organism evidence="1 2">
    <name type="scientific">Gossypium stocksii</name>
    <dbReference type="NCBI Taxonomy" id="47602"/>
    <lineage>
        <taxon>Eukaryota</taxon>
        <taxon>Viridiplantae</taxon>
        <taxon>Streptophyta</taxon>
        <taxon>Embryophyta</taxon>
        <taxon>Tracheophyta</taxon>
        <taxon>Spermatophyta</taxon>
        <taxon>Magnoliopsida</taxon>
        <taxon>eudicotyledons</taxon>
        <taxon>Gunneridae</taxon>
        <taxon>Pentapetalae</taxon>
        <taxon>rosids</taxon>
        <taxon>malvids</taxon>
        <taxon>Malvales</taxon>
        <taxon>Malvaceae</taxon>
        <taxon>Malvoideae</taxon>
        <taxon>Gossypium</taxon>
    </lineage>
</organism>
<gene>
    <name evidence="1" type="ORF">J1N35_021778</name>
</gene>
<dbReference type="EMBL" id="JAIQCV010000007">
    <property type="protein sequence ID" value="KAH1082017.1"/>
    <property type="molecule type" value="Genomic_DNA"/>
</dbReference>
<protein>
    <submittedName>
        <fullName evidence="1">Uncharacterized protein</fullName>
    </submittedName>
</protein>
<evidence type="ECO:0000313" key="2">
    <source>
        <dbReference type="Proteomes" id="UP000828251"/>
    </source>
</evidence>
<reference evidence="1 2" key="1">
    <citation type="journal article" date="2021" name="Plant Biotechnol. J.">
        <title>Multi-omics assisted identification of the key and species-specific regulatory components of drought-tolerant mechanisms in Gossypium stocksii.</title>
        <authorList>
            <person name="Yu D."/>
            <person name="Ke L."/>
            <person name="Zhang D."/>
            <person name="Wu Y."/>
            <person name="Sun Y."/>
            <person name="Mei J."/>
            <person name="Sun J."/>
            <person name="Sun Y."/>
        </authorList>
    </citation>
    <scope>NUCLEOTIDE SEQUENCE [LARGE SCALE GENOMIC DNA]</scope>
    <source>
        <strain evidence="2">cv. E1</strain>
        <tissue evidence="1">Leaf</tissue>
    </source>
</reference>
<name>A0A9D3VGW2_9ROSI</name>
<dbReference type="Proteomes" id="UP000828251">
    <property type="component" value="Unassembled WGS sequence"/>
</dbReference>
<accession>A0A9D3VGW2</accession>
<sequence>MLYMVTSGNLRRGLSQRLLGVNIVNLLSYPKDGTIVDTIRLLSGQHMFRWVKGDASFGATIAVVIQQFINNYNRYHNDSSLTSTPPEHSLFA</sequence>